<evidence type="ECO:0000313" key="3">
    <source>
        <dbReference type="Proteomes" id="UP001576784"/>
    </source>
</evidence>
<dbReference type="RefSeq" id="WP_413265796.1">
    <property type="nucleotide sequence ID" value="NZ_JBHFNR010000185.1"/>
</dbReference>
<dbReference type="Proteomes" id="UP001576784">
    <property type="component" value="Unassembled WGS sequence"/>
</dbReference>
<comment type="caution">
    <text evidence="2">The sequence shown here is derived from an EMBL/GenBank/DDBJ whole genome shotgun (WGS) entry which is preliminary data.</text>
</comment>
<accession>A0ABV4XWY2</accession>
<reference evidence="2 3" key="1">
    <citation type="submission" date="2024-09" db="EMBL/GenBank/DDBJ databases">
        <title>Floridaenema gen nov. (Aerosakkonemataceae, Aerosakkonematales ord. nov., Cyanobacteria) from benthic tropical and subtropical fresh waters, with the description of four new species.</title>
        <authorList>
            <person name="Moretto J.A."/>
            <person name="Berthold D.E."/>
            <person name="Lefler F.W."/>
            <person name="Huang I.-S."/>
            <person name="Laughinghouse H. IV."/>
        </authorList>
    </citation>
    <scope>NUCLEOTIDE SEQUENCE [LARGE SCALE GENOMIC DNA]</scope>
    <source>
        <strain evidence="2 3">BLCC-F50</strain>
    </source>
</reference>
<organism evidence="2 3">
    <name type="scientific">Floridaenema flaviceps BLCC-F50</name>
    <dbReference type="NCBI Taxonomy" id="3153642"/>
    <lineage>
        <taxon>Bacteria</taxon>
        <taxon>Bacillati</taxon>
        <taxon>Cyanobacteriota</taxon>
        <taxon>Cyanophyceae</taxon>
        <taxon>Oscillatoriophycideae</taxon>
        <taxon>Aerosakkonematales</taxon>
        <taxon>Aerosakkonemataceae</taxon>
        <taxon>Floridanema</taxon>
        <taxon>Floridanema flaviceps</taxon>
    </lineage>
</organism>
<evidence type="ECO:0008006" key="4">
    <source>
        <dbReference type="Google" id="ProtNLM"/>
    </source>
</evidence>
<feature type="region of interest" description="Disordered" evidence="1">
    <location>
        <begin position="15"/>
        <end position="47"/>
    </location>
</feature>
<feature type="compositionally biased region" description="Low complexity" evidence="1">
    <location>
        <begin position="15"/>
        <end position="45"/>
    </location>
</feature>
<protein>
    <recommendedName>
        <fullName evidence="4">Lipoprotein</fullName>
    </recommendedName>
</protein>
<gene>
    <name evidence="2" type="ORF">ACE1CI_24915</name>
</gene>
<dbReference type="EMBL" id="JBHFNR010000185">
    <property type="protein sequence ID" value="MFB2896166.1"/>
    <property type="molecule type" value="Genomic_DNA"/>
</dbReference>
<proteinExistence type="predicted"/>
<sequence>MIAIAIATVGILPSCSSQSGTSSNTSSYYSPEPSVSERPSTSSPSDPILMEAEKITGKVRQYGYINNLTEWNNFSPRQIVQLAENICSSYSGQDTTDFATAVSRALGGQDDARSMTEARFIIIACMEIRCRGRYSQFLIKAGTELQQDSLPR</sequence>
<name>A0ABV4XWY2_9CYAN</name>
<evidence type="ECO:0000313" key="2">
    <source>
        <dbReference type="EMBL" id="MFB2896166.1"/>
    </source>
</evidence>
<evidence type="ECO:0000256" key="1">
    <source>
        <dbReference type="SAM" id="MobiDB-lite"/>
    </source>
</evidence>
<keyword evidence="3" id="KW-1185">Reference proteome</keyword>